<dbReference type="CDD" id="cd02970">
    <property type="entry name" value="PRX_like2"/>
    <property type="match status" value="1"/>
</dbReference>
<dbReference type="InterPro" id="IPR000866">
    <property type="entry name" value="AhpC/TSA"/>
</dbReference>
<evidence type="ECO:0000256" key="6">
    <source>
        <dbReference type="ARBA" id="ARBA00023157"/>
    </source>
</evidence>
<keyword evidence="3" id="KW-0575">Peroxidase</keyword>
<organism evidence="13 14">
    <name type="scientific">Streptomyces spiralis</name>
    <dbReference type="NCBI Taxonomy" id="66376"/>
    <lineage>
        <taxon>Bacteria</taxon>
        <taxon>Bacillati</taxon>
        <taxon>Actinomycetota</taxon>
        <taxon>Actinomycetes</taxon>
        <taxon>Kitasatosporales</taxon>
        <taxon>Streptomycetaceae</taxon>
        <taxon>Streptomyces</taxon>
    </lineage>
</organism>
<sequence length="219" mass="23234">MTSPIADQVAALTETMATQVPADALEAFHAEELKLDAAGVPAGVTEAGTAMPEAQLLDAHGNPTTLRQTRAGQPAVIVFYRGAWCPYCNVALRTYQRELAPELEERGVALIAVSPQRPDGSLTMAETNELSYAVLSDPGNVLGHALGIVTRPNDRTLQAQASLGLDLAEMNADGTPDIVMPTVVVVDAEGVVRWIDVHPNYTTRTEPIQILKAVAQTVG</sequence>
<evidence type="ECO:0000256" key="9">
    <source>
        <dbReference type="ARBA" id="ARBA00038489"/>
    </source>
</evidence>
<comment type="caution">
    <text evidence="13">The sequence shown here is derived from an EMBL/GenBank/DDBJ whole genome shotgun (WGS) entry which is preliminary data.</text>
</comment>
<evidence type="ECO:0000256" key="2">
    <source>
        <dbReference type="ARBA" id="ARBA00013017"/>
    </source>
</evidence>
<dbReference type="GO" id="GO:0005737">
    <property type="term" value="C:cytoplasm"/>
    <property type="evidence" value="ECO:0007669"/>
    <property type="project" value="TreeGrafter"/>
</dbReference>
<gene>
    <name evidence="13" type="ORF">GCM10014715_81080</name>
</gene>
<dbReference type="PROSITE" id="PS51352">
    <property type="entry name" value="THIOREDOXIN_2"/>
    <property type="match status" value="1"/>
</dbReference>
<comment type="function">
    <text evidence="1">Thiol-specific peroxidase that catalyzes the reduction of hydrogen peroxide and organic hydroperoxides to water and alcohols, respectively. Plays a role in cell protection against oxidative stress by detoxifying peroxides and as sensor of hydrogen peroxide-mediated signaling events.</text>
</comment>
<evidence type="ECO:0000313" key="13">
    <source>
        <dbReference type="EMBL" id="GHF13317.1"/>
    </source>
</evidence>
<evidence type="ECO:0000313" key="14">
    <source>
        <dbReference type="Proteomes" id="UP000641386"/>
    </source>
</evidence>
<dbReference type="RefSeq" id="WP_189907761.1">
    <property type="nucleotide sequence ID" value="NZ_BNBC01000064.1"/>
</dbReference>
<keyword evidence="14" id="KW-1185">Reference proteome</keyword>
<dbReference type="Pfam" id="PF00578">
    <property type="entry name" value="AhpC-TSA"/>
    <property type="match status" value="1"/>
</dbReference>
<dbReference type="GO" id="GO:0045454">
    <property type="term" value="P:cell redox homeostasis"/>
    <property type="evidence" value="ECO:0007669"/>
    <property type="project" value="TreeGrafter"/>
</dbReference>
<reference evidence="13" key="2">
    <citation type="submission" date="2020-09" db="EMBL/GenBank/DDBJ databases">
        <authorList>
            <person name="Sun Q."/>
            <person name="Ohkuma M."/>
        </authorList>
    </citation>
    <scope>NUCLEOTIDE SEQUENCE</scope>
    <source>
        <strain evidence="13">JCM 3302</strain>
    </source>
</reference>
<evidence type="ECO:0000256" key="4">
    <source>
        <dbReference type="ARBA" id="ARBA00022862"/>
    </source>
</evidence>
<evidence type="ECO:0000256" key="11">
    <source>
        <dbReference type="ARBA" id="ARBA00049091"/>
    </source>
</evidence>
<dbReference type="EC" id="1.11.1.24" evidence="2"/>
<dbReference type="GO" id="GO:0034599">
    <property type="term" value="P:cellular response to oxidative stress"/>
    <property type="evidence" value="ECO:0007669"/>
    <property type="project" value="TreeGrafter"/>
</dbReference>
<evidence type="ECO:0000256" key="10">
    <source>
        <dbReference type="ARBA" id="ARBA00041373"/>
    </source>
</evidence>
<protein>
    <recommendedName>
        <fullName evidence="2">thioredoxin-dependent peroxiredoxin</fullName>
        <ecNumber evidence="2">1.11.1.24</ecNumber>
    </recommendedName>
    <alternativeName>
        <fullName evidence="10">Bacterioferritin comigratory protein</fullName>
    </alternativeName>
    <alternativeName>
        <fullName evidence="8">Thioredoxin peroxidase</fullName>
    </alternativeName>
</protein>
<keyword evidence="5" id="KW-0560">Oxidoreductase</keyword>
<proteinExistence type="inferred from homology"/>
<dbReference type="Gene3D" id="3.40.30.10">
    <property type="entry name" value="Glutaredoxin"/>
    <property type="match status" value="1"/>
</dbReference>
<dbReference type="AlphaFoldDB" id="A0A919AKU3"/>
<keyword evidence="6" id="KW-1015">Disulfide bond</keyword>
<evidence type="ECO:0000256" key="3">
    <source>
        <dbReference type="ARBA" id="ARBA00022559"/>
    </source>
</evidence>
<dbReference type="SUPFAM" id="SSF52833">
    <property type="entry name" value="Thioredoxin-like"/>
    <property type="match status" value="1"/>
</dbReference>
<dbReference type="PANTHER" id="PTHR42801:SF7">
    <property type="entry name" value="SLL1159 PROTEIN"/>
    <property type="match status" value="1"/>
</dbReference>
<evidence type="ECO:0000256" key="1">
    <source>
        <dbReference type="ARBA" id="ARBA00003330"/>
    </source>
</evidence>
<name>A0A919AKU3_9ACTN</name>
<dbReference type="EMBL" id="BNBC01000064">
    <property type="protein sequence ID" value="GHF13317.1"/>
    <property type="molecule type" value="Genomic_DNA"/>
</dbReference>
<dbReference type="InterPro" id="IPR013766">
    <property type="entry name" value="Thioredoxin_domain"/>
</dbReference>
<dbReference type="PANTHER" id="PTHR42801">
    <property type="entry name" value="THIOREDOXIN-DEPENDENT PEROXIDE REDUCTASE"/>
    <property type="match status" value="1"/>
</dbReference>
<evidence type="ECO:0000259" key="12">
    <source>
        <dbReference type="PROSITE" id="PS51352"/>
    </source>
</evidence>
<dbReference type="Proteomes" id="UP000641386">
    <property type="component" value="Unassembled WGS sequence"/>
</dbReference>
<comment type="similarity">
    <text evidence="9">Belongs to the peroxiredoxin family. BCP/PrxQ subfamily.</text>
</comment>
<dbReference type="InterPro" id="IPR036249">
    <property type="entry name" value="Thioredoxin-like_sf"/>
</dbReference>
<accession>A0A919AKU3</accession>
<reference evidence="13" key="1">
    <citation type="journal article" date="2014" name="Int. J. Syst. Evol. Microbiol.">
        <title>Complete genome sequence of Corynebacterium casei LMG S-19264T (=DSM 44701T), isolated from a smear-ripened cheese.</title>
        <authorList>
            <consortium name="US DOE Joint Genome Institute (JGI-PGF)"/>
            <person name="Walter F."/>
            <person name="Albersmeier A."/>
            <person name="Kalinowski J."/>
            <person name="Ruckert C."/>
        </authorList>
    </citation>
    <scope>NUCLEOTIDE SEQUENCE</scope>
    <source>
        <strain evidence="13">JCM 3302</strain>
    </source>
</reference>
<evidence type="ECO:0000256" key="7">
    <source>
        <dbReference type="ARBA" id="ARBA00023284"/>
    </source>
</evidence>
<feature type="domain" description="Thioredoxin" evidence="12">
    <location>
        <begin position="45"/>
        <end position="216"/>
    </location>
</feature>
<keyword evidence="4" id="KW-0049">Antioxidant</keyword>
<keyword evidence="7" id="KW-0676">Redox-active center</keyword>
<comment type="catalytic activity">
    <reaction evidence="11">
        <text>a hydroperoxide + [thioredoxin]-dithiol = an alcohol + [thioredoxin]-disulfide + H2O</text>
        <dbReference type="Rhea" id="RHEA:62620"/>
        <dbReference type="Rhea" id="RHEA-COMP:10698"/>
        <dbReference type="Rhea" id="RHEA-COMP:10700"/>
        <dbReference type="ChEBI" id="CHEBI:15377"/>
        <dbReference type="ChEBI" id="CHEBI:29950"/>
        <dbReference type="ChEBI" id="CHEBI:30879"/>
        <dbReference type="ChEBI" id="CHEBI:35924"/>
        <dbReference type="ChEBI" id="CHEBI:50058"/>
        <dbReference type="EC" id="1.11.1.24"/>
    </reaction>
</comment>
<dbReference type="GO" id="GO:0008379">
    <property type="term" value="F:thioredoxin peroxidase activity"/>
    <property type="evidence" value="ECO:0007669"/>
    <property type="project" value="TreeGrafter"/>
</dbReference>
<evidence type="ECO:0000256" key="8">
    <source>
        <dbReference type="ARBA" id="ARBA00032824"/>
    </source>
</evidence>
<dbReference type="InterPro" id="IPR050924">
    <property type="entry name" value="Peroxiredoxin_BCP/PrxQ"/>
</dbReference>
<evidence type="ECO:0000256" key="5">
    <source>
        <dbReference type="ARBA" id="ARBA00023002"/>
    </source>
</evidence>